<sequence>MPIADRLYVVDGDCISPSGGVGVTYLAASLVERHLGPATALKALHILQVGRLLPGSTRQPAPPFV</sequence>
<feature type="non-terminal residue" evidence="1">
    <location>
        <position position="65"/>
    </location>
</feature>
<protein>
    <submittedName>
        <fullName evidence="1">Transcriptional regulator domain protein</fullName>
    </submittedName>
</protein>
<dbReference type="Proteomes" id="UP000216478">
    <property type="component" value="Unassembled WGS sequence"/>
</dbReference>
<dbReference type="EMBL" id="NNRL01000117">
    <property type="protein sequence ID" value="OYR19302.1"/>
    <property type="molecule type" value="Genomic_DNA"/>
</dbReference>
<keyword evidence="2" id="KW-1185">Reference proteome</keyword>
<organism evidence="1 2">
    <name type="scientific">Brucella grignonensis</name>
    <dbReference type="NCBI Taxonomy" id="94627"/>
    <lineage>
        <taxon>Bacteria</taxon>
        <taxon>Pseudomonadati</taxon>
        <taxon>Pseudomonadota</taxon>
        <taxon>Alphaproteobacteria</taxon>
        <taxon>Hyphomicrobiales</taxon>
        <taxon>Brucellaceae</taxon>
        <taxon>Brucella/Ochrobactrum group</taxon>
        <taxon>Brucella</taxon>
    </lineage>
</organism>
<reference evidence="1 2" key="1">
    <citation type="submission" date="2017-07" db="EMBL/GenBank/DDBJ databases">
        <title>Phylogenetic study on the rhizospheric bacterium Ochrobactrum sp. A44.</title>
        <authorList>
            <person name="Krzyzanowska D.M."/>
            <person name="Ossowicki A."/>
            <person name="Rajewska M."/>
            <person name="Maciag T."/>
            <person name="Kaczynski Z."/>
            <person name="Czerwicka M."/>
            <person name="Jafra S."/>
        </authorList>
    </citation>
    <scope>NUCLEOTIDE SEQUENCE [LARGE SCALE GENOMIC DNA]</scope>
    <source>
        <strain evidence="1 2">OgA9a</strain>
    </source>
</reference>
<dbReference type="AlphaFoldDB" id="A0A256FWS8"/>
<name>A0A256FWS8_9HYPH</name>
<gene>
    <name evidence="1" type="ORF">CEV33_4829</name>
</gene>
<accession>A0A256FWS8</accession>
<evidence type="ECO:0000313" key="1">
    <source>
        <dbReference type="EMBL" id="OYR19302.1"/>
    </source>
</evidence>
<evidence type="ECO:0000313" key="2">
    <source>
        <dbReference type="Proteomes" id="UP000216478"/>
    </source>
</evidence>
<comment type="caution">
    <text evidence="1">The sequence shown here is derived from an EMBL/GenBank/DDBJ whole genome shotgun (WGS) entry which is preliminary data.</text>
</comment>
<proteinExistence type="predicted"/>